<gene>
    <name evidence="5" type="ORF">SCF082_LOCUS15020</name>
</gene>
<dbReference type="PANTHER" id="PTHR10509:SF14">
    <property type="entry name" value="CAFFEOYL-COA O-METHYLTRANSFERASE 3-RELATED"/>
    <property type="match status" value="1"/>
</dbReference>
<evidence type="ECO:0000313" key="6">
    <source>
        <dbReference type="Proteomes" id="UP001642464"/>
    </source>
</evidence>
<dbReference type="Proteomes" id="UP001642464">
    <property type="component" value="Unassembled WGS sequence"/>
</dbReference>
<dbReference type="InterPro" id="IPR029063">
    <property type="entry name" value="SAM-dependent_MTases_sf"/>
</dbReference>
<dbReference type="Gene3D" id="3.40.50.150">
    <property type="entry name" value="Vaccinia Virus protein VP39"/>
    <property type="match status" value="2"/>
</dbReference>
<proteinExistence type="inferred from homology"/>
<dbReference type="PANTHER" id="PTHR10509">
    <property type="entry name" value="O-METHYLTRANSFERASE-RELATED"/>
    <property type="match status" value="1"/>
</dbReference>
<evidence type="ECO:0000313" key="5">
    <source>
        <dbReference type="EMBL" id="CAK9020711.1"/>
    </source>
</evidence>
<evidence type="ECO:0000256" key="4">
    <source>
        <dbReference type="ARBA" id="ARBA00023453"/>
    </source>
</evidence>
<keyword evidence="3" id="KW-0949">S-adenosyl-L-methionine</keyword>
<evidence type="ECO:0000256" key="2">
    <source>
        <dbReference type="ARBA" id="ARBA00022679"/>
    </source>
</evidence>
<dbReference type="Pfam" id="PF01596">
    <property type="entry name" value="Methyltransf_3"/>
    <property type="match status" value="1"/>
</dbReference>
<dbReference type="InterPro" id="IPR002935">
    <property type="entry name" value="SAM_O-MeTrfase"/>
</dbReference>
<evidence type="ECO:0000256" key="1">
    <source>
        <dbReference type="ARBA" id="ARBA00022603"/>
    </source>
</evidence>
<organism evidence="5 6">
    <name type="scientific">Durusdinium trenchii</name>
    <dbReference type="NCBI Taxonomy" id="1381693"/>
    <lineage>
        <taxon>Eukaryota</taxon>
        <taxon>Sar</taxon>
        <taxon>Alveolata</taxon>
        <taxon>Dinophyceae</taxon>
        <taxon>Suessiales</taxon>
        <taxon>Symbiodiniaceae</taxon>
        <taxon>Durusdinium</taxon>
    </lineage>
</organism>
<comment type="caution">
    <text evidence="5">The sequence shown here is derived from an EMBL/GenBank/DDBJ whole genome shotgun (WGS) entry which is preliminary data.</text>
</comment>
<evidence type="ECO:0000256" key="3">
    <source>
        <dbReference type="ARBA" id="ARBA00022691"/>
    </source>
</evidence>
<sequence length="275" mass="29819">MLGWGVLSAAAGATAVLLLQWWSRTACRPGRRGRKGYTSIDAARDPEVVGGVIADAYEGTMLATVRHDYCVAMSTSLSETLQELVQETQQLKMPQMLSSPLTVRLLQSLIRAGSATRALEIGTYTGFTAVGMAEAMPQDGLVLCLDDFSDEAPFDLCFIDADKESQIAYVDLLSEGLISAGGCVVVDNTLWYSRVLRPRGRHDACTKAVVDFNQHVLKGPWHVALLPIRDGLTILQPRSTCGDGLQKTRRRSGVATAVVDGLPCDPEELYLEVTM</sequence>
<keyword evidence="2" id="KW-0808">Transferase</keyword>
<name>A0ABP0K1S7_9DINO</name>
<dbReference type="SUPFAM" id="SSF53335">
    <property type="entry name" value="S-adenosyl-L-methionine-dependent methyltransferases"/>
    <property type="match status" value="1"/>
</dbReference>
<dbReference type="InterPro" id="IPR050362">
    <property type="entry name" value="Cation-dep_OMT"/>
</dbReference>
<accession>A0ABP0K1S7</accession>
<protein>
    <submittedName>
        <fullName evidence="5">O-methyltransferase MdmC</fullName>
    </submittedName>
</protein>
<comment type="similarity">
    <text evidence="4">Belongs to the class I-like SAM-binding methyltransferase superfamily. Cation-dependent O-methyltransferase family.</text>
</comment>
<keyword evidence="6" id="KW-1185">Reference proteome</keyword>
<keyword evidence="1" id="KW-0489">Methyltransferase</keyword>
<reference evidence="5 6" key="1">
    <citation type="submission" date="2024-02" db="EMBL/GenBank/DDBJ databases">
        <authorList>
            <person name="Chen Y."/>
            <person name="Shah S."/>
            <person name="Dougan E. K."/>
            <person name="Thang M."/>
            <person name="Chan C."/>
        </authorList>
    </citation>
    <scope>NUCLEOTIDE SEQUENCE [LARGE SCALE GENOMIC DNA]</scope>
</reference>
<dbReference type="EMBL" id="CAXAMM010009557">
    <property type="protein sequence ID" value="CAK9020711.1"/>
    <property type="molecule type" value="Genomic_DNA"/>
</dbReference>